<keyword evidence="3 5" id="KW-0238">DNA-binding</keyword>
<dbReference type="Gene3D" id="1.10.150.130">
    <property type="match status" value="1"/>
</dbReference>
<dbReference type="SUPFAM" id="SSF56349">
    <property type="entry name" value="DNA breaking-rejoining enzymes"/>
    <property type="match status" value="1"/>
</dbReference>
<evidence type="ECO:0000313" key="9">
    <source>
        <dbReference type="Proteomes" id="UP000290637"/>
    </source>
</evidence>
<proteinExistence type="inferred from homology"/>
<evidence type="ECO:0000256" key="2">
    <source>
        <dbReference type="ARBA" id="ARBA00022908"/>
    </source>
</evidence>
<evidence type="ECO:0000256" key="1">
    <source>
        <dbReference type="ARBA" id="ARBA00008857"/>
    </source>
</evidence>
<organism evidence="8 9">
    <name type="scientific">Pseudoduganella lutea</name>
    <dbReference type="NCBI Taxonomy" id="321985"/>
    <lineage>
        <taxon>Bacteria</taxon>
        <taxon>Pseudomonadati</taxon>
        <taxon>Pseudomonadota</taxon>
        <taxon>Betaproteobacteria</taxon>
        <taxon>Burkholderiales</taxon>
        <taxon>Oxalobacteraceae</taxon>
        <taxon>Telluria group</taxon>
        <taxon>Pseudoduganella</taxon>
    </lineage>
</organism>
<dbReference type="InterPro" id="IPR002104">
    <property type="entry name" value="Integrase_catalytic"/>
</dbReference>
<dbReference type="GO" id="GO:0006310">
    <property type="term" value="P:DNA recombination"/>
    <property type="evidence" value="ECO:0007669"/>
    <property type="project" value="UniProtKB-KW"/>
</dbReference>
<dbReference type="KEGG" id="plue:EWM63_30845"/>
<keyword evidence="4" id="KW-0233">DNA recombination</keyword>
<dbReference type="InterPro" id="IPR046668">
    <property type="entry name" value="DUF6538"/>
</dbReference>
<gene>
    <name evidence="8" type="ORF">EWM63_30845</name>
</gene>
<sequence>MKISSGILTMTIRYAYQRGNSIYYQRAIPGDLQARYGAKTIKVKLDAQNVFEAAGEIKKLNQKTEAEWAAMRGGVTSQTPRSTRERAHGFLGAFGIDPVRPDPMAVALLYDSLDEKRIAFAEGDEIAYREASPDEYLAPHEMAAAQMLAGSLTETLSDALKLYLDHHKKRDDPKFRKTTEYLFSKMVSVLGDKPVKDINRTDAHMLVSKLQEQKLSTGSIRRVLNTNRAILNNYFTEREIDRKNPLADLPIPGEGDDKNEREPFTHDELVKLADLIQDADDPDRWLLGLLMDTGLRLAEAVGLEMADIKLDALVPHVVIQSHPWRSLKTAESKRNVPLVGMALWAANRICKSAVPGQRFAFPKLTTETHANAAVPSAVIAKWLRAKGLDHTAHELRHTLADRLRDVQCPEDVRLAIGGWSSTGVGNKYGTGYGLGVKAGWLEKIVLPK</sequence>
<reference evidence="8 9" key="1">
    <citation type="submission" date="2019-02" db="EMBL/GenBank/DDBJ databases">
        <title>Draft Genome Sequences of Six Type Strains of the Genus Massilia.</title>
        <authorList>
            <person name="Miess H."/>
            <person name="Frediansyhah A."/>
            <person name="Gross H."/>
        </authorList>
    </citation>
    <scope>NUCLEOTIDE SEQUENCE [LARGE SCALE GENOMIC DNA]</scope>
    <source>
        <strain evidence="8 9">DSM 17473</strain>
    </source>
</reference>
<evidence type="ECO:0000313" key="8">
    <source>
        <dbReference type="EMBL" id="QBE66825.1"/>
    </source>
</evidence>
<comment type="similarity">
    <text evidence="1">Belongs to the 'phage' integrase family.</text>
</comment>
<dbReference type="GO" id="GO:0003677">
    <property type="term" value="F:DNA binding"/>
    <property type="evidence" value="ECO:0007669"/>
    <property type="project" value="UniProtKB-UniRule"/>
</dbReference>
<protein>
    <submittedName>
        <fullName evidence="8">Recombinase</fullName>
    </submittedName>
</protein>
<dbReference type="EMBL" id="CP035913">
    <property type="protein sequence ID" value="QBE66825.1"/>
    <property type="molecule type" value="Genomic_DNA"/>
</dbReference>
<evidence type="ECO:0000256" key="5">
    <source>
        <dbReference type="PROSITE-ProRule" id="PRU01248"/>
    </source>
</evidence>
<evidence type="ECO:0000256" key="4">
    <source>
        <dbReference type="ARBA" id="ARBA00023172"/>
    </source>
</evidence>
<name>A0A4P6L641_9BURK</name>
<dbReference type="AlphaFoldDB" id="A0A4P6L641"/>
<dbReference type="PROSITE" id="PS51900">
    <property type="entry name" value="CB"/>
    <property type="match status" value="1"/>
</dbReference>
<dbReference type="OrthoDB" id="9784724at2"/>
<accession>A0A4P6L641</accession>
<dbReference type="InterPro" id="IPR013762">
    <property type="entry name" value="Integrase-like_cat_sf"/>
</dbReference>
<dbReference type="Pfam" id="PF20172">
    <property type="entry name" value="DUF6538"/>
    <property type="match status" value="1"/>
</dbReference>
<evidence type="ECO:0000259" key="7">
    <source>
        <dbReference type="PROSITE" id="PS51900"/>
    </source>
</evidence>
<dbReference type="RefSeq" id="WP_130189932.1">
    <property type="nucleotide sequence ID" value="NZ_CP035913.1"/>
</dbReference>
<dbReference type="PROSITE" id="PS51898">
    <property type="entry name" value="TYR_RECOMBINASE"/>
    <property type="match status" value="1"/>
</dbReference>
<dbReference type="InterPro" id="IPR011010">
    <property type="entry name" value="DNA_brk_join_enz"/>
</dbReference>
<dbReference type="InterPro" id="IPR050808">
    <property type="entry name" value="Phage_Integrase"/>
</dbReference>
<evidence type="ECO:0000256" key="3">
    <source>
        <dbReference type="ARBA" id="ARBA00023125"/>
    </source>
</evidence>
<feature type="domain" description="Tyr recombinase" evidence="6">
    <location>
        <begin position="259"/>
        <end position="441"/>
    </location>
</feature>
<dbReference type="InterPro" id="IPR010998">
    <property type="entry name" value="Integrase_recombinase_N"/>
</dbReference>
<dbReference type="PANTHER" id="PTHR30629">
    <property type="entry name" value="PROPHAGE INTEGRASE"/>
    <property type="match status" value="1"/>
</dbReference>
<dbReference type="Proteomes" id="UP000290637">
    <property type="component" value="Chromosome"/>
</dbReference>
<keyword evidence="2" id="KW-0229">DNA integration</keyword>
<feature type="domain" description="Core-binding (CB)" evidence="7">
    <location>
        <begin position="154"/>
        <end position="235"/>
    </location>
</feature>
<keyword evidence="9" id="KW-1185">Reference proteome</keyword>
<dbReference type="Gene3D" id="1.10.443.10">
    <property type="entry name" value="Intergrase catalytic core"/>
    <property type="match status" value="1"/>
</dbReference>
<evidence type="ECO:0000259" key="6">
    <source>
        <dbReference type="PROSITE" id="PS51898"/>
    </source>
</evidence>
<dbReference type="Pfam" id="PF00589">
    <property type="entry name" value="Phage_integrase"/>
    <property type="match status" value="1"/>
</dbReference>
<dbReference type="PANTHER" id="PTHR30629:SF2">
    <property type="entry name" value="PROPHAGE INTEGRASE INTS-RELATED"/>
    <property type="match status" value="1"/>
</dbReference>
<dbReference type="GO" id="GO:0015074">
    <property type="term" value="P:DNA integration"/>
    <property type="evidence" value="ECO:0007669"/>
    <property type="project" value="UniProtKB-KW"/>
</dbReference>
<dbReference type="InterPro" id="IPR044068">
    <property type="entry name" value="CB"/>
</dbReference>